<comment type="similarity">
    <text evidence="2">Belongs to the CpxP/Spy family.</text>
</comment>
<dbReference type="PANTHER" id="PTHR38102">
    <property type="entry name" value="PERIPLASMIC CHAPERONE SPY"/>
    <property type="match status" value="1"/>
</dbReference>
<dbReference type="InterPro" id="IPR052211">
    <property type="entry name" value="Cpx_auxiliary_protein"/>
</dbReference>
<feature type="region of interest" description="Disordered" evidence="6">
    <location>
        <begin position="43"/>
        <end position="70"/>
    </location>
</feature>
<evidence type="ECO:0000256" key="3">
    <source>
        <dbReference type="ARBA" id="ARBA00022729"/>
    </source>
</evidence>
<evidence type="ECO:0000313" key="8">
    <source>
        <dbReference type="Proteomes" id="UP000275137"/>
    </source>
</evidence>
<comment type="subcellular location">
    <subcellularLocation>
        <location evidence="1">Periplasm</location>
    </subcellularLocation>
</comment>
<dbReference type="EMBL" id="RJVP01000002">
    <property type="protein sequence ID" value="ROH86897.1"/>
    <property type="molecule type" value="Genomic_DNA"/>
</dbReference>
<protein>
    <submittedName>
        <fullName evidence="7">Periplasmic heavy metal sensor</fullName>
    </submittedName>
</protein>
<dbReference type="PIRSF" id="PIRSF034445">
    <property type="entry name" value="CpxP_Spy"/>
    <property type="match status" value="1"/>
</dbReference>
<evidence type="ECO:0000256" key="2">
    <source>
        <dbReference type="ARBA" id="ARBA00008441"/>
    </source>
</evidence>
<keyword evidence="5" id="KW-0175">Coiled coil</keyword>
<evidence type="ECO:0000256" key="1">
    <source>
        <dbReference type="ARBA" id="ARBA00004418"/>
    </source>
</evidence>
<gene>
    <name evidence="7" type="ORF">ED236_04115</name>
</gene>
<dbReference type="Pfam" id="PF07813">
    <property type="entry name" value="LTXXQ"/>
    <property type="match status" value="1"/>
</dbReference>
<comment type="caution">
    <text evidence="7">The sequence shown here is derived from an EMBL/GenBank/DDBJ whole genome shotgun (WGS) entry which is preliminary data.</text>
</comment>
<dbReference type="PANTHER" id="PTHR38102:SF1">
    <property type="entry name" value="PERIPLASMIC CHAPERONE SPY"/>
    <property type="match status" value="1"/>
</dbReference>
<accession>A0A3N0V264</accession>
<proteinExistence type="inferred from homology"/>
<dbReference type="GO" id="GO:0030288">
    <property type="term" value="C:outer membrane-bounded periplasmic space"/>
    <property type="evidence" value="ECO:0007669"/>
    <property type="project" value="TreeGrafter"/>
</dbReference>
<dbReference type="CDD" id="cd09916">
    <property type="entry name" value="CpxP_like"/>
    <property type="match status" value="1"/>
</dbReference>
<feature type="coiled-coil region" evidence="5">
    <location>
        <begin position="89"/>
        <end position="148"/>
    </location>
</feature>
<evidence type="ECO:0000256" key="5">
    <source>
        <dbReference type="SAM" id="Coils"/>
    </source>
</evidence>
<sequence length="182" mass="20591">MPLFLDPLKRNITMQSNRKHLMLAGVLAAVLSTLSISSFAGSGENCHGPARGEHASHRGHGPDGKGPQGAFWQHKMDKLKMTPEQQAQAKQIFEKQRAAQEKNREAMRETQQALYAASRTKDFDRSRVEQLANDQARLRAQMTVARAEAMHQFFAVLTEEQKQQMQQWREKRKPVDKAPTAS</sequence>
<feature type="region of interest" description="Disordered" evidence="6">
    <location>
        <begin position="160"/>
        <end position="182"/>
    </location>
</feature>
<organism evidence="7 8">
    <name type="scientific">Pseudomethylobacillus aquaticus</name>
    <dbReference type="NCBI Taxonomy" id="2676064"/>
    <lineage>
        <taxon>Bacteria</taxon>
        <taxon>Pseudomonadati</taxon>
        <taxon>Pseudomonadota</taxon>
        <taxon>Betaproteobacteria</taxon>
        <taxon>Nitrosomonadales</taxon>
        <taxon>Methylophilaceae</taxon>
        <taxon>Pseudomethylobacillus</taxon>
    </lineage>
</organism>
<dbReference type="GO" id="GO:0051082">
    <property type="term" value="F:unfolded protein binding"/>
    <property type="evidence" value="ECO:0007669"/>
    <property type="project" value="TreeGrafter"/>
</dbReference>
<keyword evidence="4" id="KW-0574">Periplasm</keyword>
<keyword evidence="8" id="KW-1185">Reference proteome</keyword>
<name>A0A3N0V264_9PROT</name>
<dbReference type="AlphaFoldDB" id="A0A3N0V264"/>
<dbReference type="InterPro" id="IPR012899">
    <property type="entry name" value="LTXXQ"/>
</dbReference>
<evidence type="ECO:0000256" key="4">
    <source>
        <dbReference type="ARBA" id="ARBA00022764"/>
    </source>
</evidence>
<feature type="compositionally biased region" description="Basic and acidic residues" evidence="6">
    <location>
        <begin position="50"/>
        <end position="63"/>
    </location>
</feature>
<dbReference type="Gene3D" id="1.20.120.1490">
    <property type="match status" value="1"/>
</dbReference>
<reference evidence="7 8" key="1">
    <citation type="submission" date="2018-10" db="EMBL/GenBank/DDBJ databases">
        <authorList>
            <person name="Chen W.-M."/>
        </authorList>
    </citation>
    <scope>NUCLEOTIDE SEQUENCE [LARGE SCALE GENOMIC DNA]</scope>
    <source>
        <strain evidence="7 8">H-5</strain>
    </source>
</reference>
<dbReference type="Proteomes" id="UP000275137">
    <property type="component" value="Unassembled WGS sequence"/>
</dbReference>
<evidence type="ECO:0000256" key="6">
    <source>
        <dbReference type="SAM" id="MobiDB-lite"/>
    </source>
</evidence>
<keyword evidence="3" id="KW-0732">Signal</keyword>
<evidence type="ECO:0000313" key="7">
    <source>
        <dbReference type="EMBL" id="ROH86897.1"/>
    </source>
</evidence>